<dbReference type="PANTHER" id="PTHR30086">
    <property type="entry name" value="ARGININE EXPORTER PROTEIN ARGO"/>
    <property type="match status" value="1"/>
</dbReference>
<protein>
    <submittedName>
        <fullName evidence="7">L-lysine exporter LysE</fullName>
    </submittedName>
</protein>
<dbReference type="GO" id="GO:0015171">
    <property type="term" value="F:amino acid transmembrane transporter activity"/>
    <property type="evidence" value="ECO:0007669"/>
    <property type="project" value="TreeGrafter"/>
</dbReference>
<evidence type="ECO:0000256" key="4">
    <source>
        <dbReference type="ARBA" id="ARBA00022989"/>
    </source>
</evidence>
<feature type="transmembrane region" description="Helical" evidence="6">
    <location>
        <begin position="113"/>
        <end position="140"/>
    </location>
</feature>
<keyword evidence="3 6" id="KW-0812">Transmembrane</keyword>
<dbReference type="GO" id="GO:0005886">
    <property type="term" value="C:plasma membrane"/>
    <property type="evidence" value="ECO:0007669"/>
    <property type="project" value="UniProtKB-SubCell"/>
</dbReference>
<gene>
    <name evidence="7" type="ORF">XJ32_10580</name>
</gene>
<feature type="transmembrane region" description="Helical" evidence="6">
    <location>
        <begin position="67"/>
        <end position="92"/>
    </location>
</feature>
<dbReference type="Proteomes" id="UP000188298">
    <property type="component" value="Chromosome"/>
</dbReference>
<evidence type="ECO:0000256" key="3">
    <source>
        <dbReference type="ARBA" id="ARBA00022692"/>
    </source>
</evidence>
<dbReference type="AlphaFoldDB" id="A0A1Q2LJB0"/>
<organism evidence="7 8">
    <name type="scientific">Helicobacter bilis</name>
    <dbReference type="NCBI Taxonomy" id="37372"/>
    <lineage>
        <taxon>Bacteria</taxon>
        <taxon>Pseudomonadati</taxon>
        <taxon>Campylobacterota</taxon>
        <taxon>Epsilonproteobacteria</taxon>
        <taxon>Campylobacterales</taxon>
        <taxon>Helicobacteraceae</taxon>
        <taxon>Helicobacter</taxon>
    </lineage>
</organism>
<dbReference type="Pfam" id="PF01810">
    <property type="entry name" value="LysE"/>
    <property type="match status" value="1"/>
</dbReference>
<feature type="transmembrane region" description="Helical" evidence="6">
    <location>
        <begin position="6"/>
        <end position="27"/>
    </location>
</feature>
<sequence length="204" mass="22641">MEIIFFKGFLLSLSLIVAIGAQNIFIIKQAMLKNHIFAVCLTCFLCDVILMFVGIFGVGEFLAKNRILNLCIAIFGSMFVFYYGIVALKSAFSKESVVNFSQSNPTSLKKAVMLTLMVTLLNPHVYLDTVFVVGASALMFNVEEKMIFACGSLGASCLWFFSLGYSALKLSSLLVKMARVIDVFVALIMFFIFLSLISYILSLF</sequence>
<reference evidence="7 8" key="1">
    <citation type="submission" date="2017-02" db="EMBL/GenBank/DDBJ databases">
        <title>Whole genome sequencing of Helicobacter bilis strain AAQJH.</title>
        <authorList>
            <person name="Conlan S."/>
            <person name="Thomas P.J."/>
            <person name="Mullikin J."/>
            <person name="Palmore T.N."/>
            <person name="Frank K.M."/>
            <person name="Segre J.A."/>
        </authorList>
    </citation>
    <scope>NUCLEOTIDE SEQUENCE [LARGE SCALE GENOMIC DNA]</scope>
    <source>
        <strain evidence="7 8">AAQJH</strain>
    </source>
</reference>
<evidence type="ECO:0000313" key="7">
    <source>
        <dbReference type="EMBL" id="AQQ60455.1"/>
    </source>
</evidence>
<keyword evidence="5 6" id="KW-0472">Membrane</keyword>
<evidence type="ECO:0000256" key="1">
    <source>
        <dbReference type="ARBA" id="ARBA00004651"/>
    </source>
</evidence>
<evidence type="ECO:0000313" key="8">
    <source>
        <dbReference type="Proteomes" id="UP000188298"/>
    </source>
</evidence>
<feature type="transmembrane region" description="Helical" evidence="6">
    <location>
        <begin position="146"/>
        <end position="168"/>
    </location>
</feature>
<keyword evidence="4 6" id="KW-1133">Transmembrane helix</keyword>
<keyword evidence="2" id="KW-1003">Cell membrane</keyword>
<dbReference type="EMBL" id="CP019645">
    <property type="protein sequence ID" value="AQQ60455.1"/>
    <property type="molecule type" value="Genomic_DNA"/>
</dbReference>
<comment type="subcellular location">
    <subcellularLocation>
        <location evidence="1">Cell membrane</location>
        <topology evidence="1">Multi-pass membrane protein</topology>
    </subcellularLocation>
</comment>
<dbReference type="RefSeq" id="WP_077389658.1">
    <property type="nucleotide sequence ID" value="NZ_CP019645.1"/>
</dbReference>
<feature type="transmembrane region" description="Helical" evidence="6">
    <location>
        <begin position="180"/>
        <end position="201"/>
    </location>
</feature>
<name>A0A1Q2LJB0_9HELI</name>
<dbReference type="PANTHER" id="PTHR30086:SF20">
    <property type="entry name" value="ARGININE EXPORTER PROTEIN ARGO-RELATED"/>
    <property type="match status" value="1"/>
</dbReference>
<evidence type="ECO:0000256" key="2">
    <source>
        <dbReference type="ARBA" id="ARBA00022475"/>
    </source>
</evidence>
<dbReference type="InterPro" id="IPR001123">
    <property type="entry name" value="LeuE-type"/>
</dbReference>
<dbReference type="KEGG" id="hbl:XJ32_10580"/>
<accession>A0A1Q2LJB0</accession>
<proteinExistence type="predicted"/>
<evidence type="ECO:0000256" key="5">
    <source>
        <dbReference type="ARBA" id="ARBA00023136"/>
    </source>
</evidence>
<feature type="transmembrane region" description="Helical" evidence="6">
    <location>
        <begin position="36"/>
        <end position="55"/>
    </location>
</feature>
<evidence type="ECO:0000256" key="6">
    <source>
        <dbReference type="SAM" id="Phobius"/>
    </source>
</evidence>